<name>A0ABX8UYE9_9BACT</name>
<dbReference type="InterPro" id="IPR052571">
    <property type="entry name" value="Mt_RNA_Methyltransferase"/>
</dbReference>
<organism evidence="5 6">
    <name type="scientific">Candidatus Rhabdochlamydia oedothoracis</name>
    <dbReference type="NCBI Taxonomy" id="2720720"/>
    <lineage>
        <taxon>Bacteria</taxon>
        <taxon>Pseudomonadati</taxon>
        <taxon>Chlamydiota</taxon>
        <taxon>Chlamydiia</taxon>
        <taxon>Parachlamydiales</taxon>
        <taxon>Candidatus Rhabdochlamydiaceae</taxon>
        <taxon>Candidatus Rhabdochlamydia</taxon>
    </lineage>
</organism>
<keyword evidence="2" id="KW-0809">Transit peptide</keyword>
<gene>
    <name evidence="5" type="ORF">RHABOEDO_000066</name>
</gene>
<evidence type="ECO:0000313" key="5">
    <source>
        <dbReference type="EMBL" id="QYF47988.1"/>
    </source>
</evidence>
<dbReference type="PANTHER" id="PTHR13184">
    <property type="entry name" value="37S RIBOSOMAL PROTEIN S22"/>
    <property type="match status" value="1"/>
</dbReference>
<accession>A0ABX8UYE9</accession>
<protein>
    <submittedName>
        <fullName evidence="5">Mitochondrial small ribosomal subunit Rsm22</fullName>
    </submittedName>
</protein>
<dbReference type="Gene3D" id="3.40.50.150">
    <property type="entry name" value="Vaccinia Virus protein VP39"/>
    <property type="match status" value="1"/>
</dbReference>
<evidence type="ECO:0000256" key="4">
    <source>
        <dbReference type="ARBA" id="ARBA00023014"/>
    </source>
</evidence>
<evidence type="ECO:0000256" key="3">
    <source>
        <dbReference type="ARBA" id="ARBA00023004"/>
    </source>
</evidence>
<evidence type="ECO:0000256" key="2">
    <source>
        <dbReference type="ARBA" id="ARBA00022946"/>
    </source>
</evidence>
<keyword evidence="1" id="KW-0479">Metal-binding</keyword>
<sequence length="314" mass="35448">MLSLLESKIQSLIQGTSLKKWAKQAQSLTSTYRQKKDQTEPLSSDSLRIAYLCSRLPATYAAISYVFKELQKHFDLSLVRSLLDCGAGPASVLLAAESFFSLQQATLIERDPGFIKLGKLLSHPTDVEVTWMLQDITKGIPSSAKDLVVASYSLCEVGKENQLQIIETLWNKTEQIFILLEPGTSKGFHFIRKTRERLLGLGAFLVAPCPHRENCPIAKGDWCHFSVRLPRSSVHRQLKEGSLNYEDEKFSYLIFSRTPVSTSFSRVIRYPFKGSGFVKLKLCTESGLVEKTISRKDKELYSIAKKTEWGDELK</sequence>
<keyword evidence="3" id="KW-0408">Iron</keyword>
<keyword evidence="4" id="KW-0411">Iron-sulfur</keyword>
<dbReference type="Pfam" id="PF09243">
    <property type="entry name" value="Rsm22"/>
    <property type="match status" value="1"/>
</dbReference>
<dbReference type="EMBL" id="CP075587">
    <property type="protein sequence ID" value="QYF47988.1"/>
    <property type="molecule type" value="Genomic_DNA"/>
</dbReference>
<dbReference type="PANTHER" id="PTHR13184:SF5">
    <property type="entry name" value="METHYLTRANSFERASE-LIKE PROTEIN 17, MITOCHONDRIAL"/>
    <property type="match status" value="1"/>
</dbReference>
<dbReference type="Proteomes" id="UP000826014">
    <property type="component" value="Chromosome"/>
</dbReference>
<evidence type="ECO:0000313" key="6">
    <source>
        <dbReference type="Proteomes" id="UP000826014"/>
    </source>
</evidence>
<evidence type="ECO:0000256" key="1">
    <source>
        <dbReference type="ARBA" id="ARBA00022723"/>
    </source>
</evidence>
<dbReference type="InterPro" id="IPR029063">
    <property type="entry name" value="SAM-dependent_MTases_sf"/>
</dbReference>
<dbReference type="InterPro" id="IPR015324">
    <property type="entry name" value="Ribosomal_Rsm22-like"/>
</dbReference>
<keyword evidence="6" id="KW-1185">Reference proteome</keyword>
<proteinExistence type="predicted"/>
<dbReference type="SUPFAM" id="SSF53335">
    <property type="entry name" value="S-adenosyl-L-methionine-dependent methyltransferases"/>
    <property type="match status" value="1"/>
</dbReference>
<reference evidence="5 6" key="1">
    <citation type="journal article" date="2022" name="bioRxiv">
        <title>Ecology and evolution of chlamydial symbionts of arthropods.</title>
        <authorList>
            <person name="Halter T."/>
            <person name="Koestlbacher S."/>
            <person name="Collingro A."/>
            <person name="Sixt B.S."/>
            <person name="Toenshoff E.R."/>
            <person name="Hendrickx F."/>
            <person name="Kostanjsek R."/>
            <person name="Horn M."/>
        </authorList>
    </citation>
    <scope>NUCLEOTIDE SEQUENCE [LARGE SCALE GENOMIC DNA]</scope>
    <source>
        <strain evidence="5">W744xW776</strain>
    </source>
</reference>